<dbReference type="PANTHER" id="PTHR33055:SF3">
    <property type="entry name" value="PUTATIVE TRANSPOSASE FOR IS117-RELATED"/>
    <property type="match status" value="1"/>
</dbReference>
<reference evidence="4" key="1">
    <citation type="journal article" date="2019" name="Int. J. Syst. Evol. Microbiol.">
        <title>The Global Catalogue of Microorganisms (GCM) 10K type strain sequencing project: providing services to taxonomists for standard genome sequencing and annotation.</title>
        <authorList>
            <consortium name="The Broad Institute Genomics Platform"/>
            <consortium name="The Broad Institute Genome Sequencing Center for Infectious Disease"/>
            <person name="Wu L."/>
            <person name="Ma J."/>
        </authorList>
    </citation>
    <scope>NUCLEOTIDE SEQUENCE [LARGE SCALE GENOMIC DNA]</scope>
    <source>
        <strain evidence="4">CGMCC 4.7397</strain>
    </source>
</reference>
<evidence type="ECO:0000259" key="2">
    <source>
        <dbReference type="Pfam" id="PF02371"/>
    </source>
</evidence>
<protein>
    <submittedName>
        <fullName evidence="3">IS110 family transposase</fullName>
    </submittedName>
</protein>
<comment type="caution">
    <text evidence="3">The sequence shown here is derived from an EMBL/GenBank/DDBJ whole genome shotgun (WGS) entry which is preliminary data.</text>
</comment>
<dbReference type="NCBIfam" id="NF033542">
    <property type="entry name" value="transpos_IS110"/>
    <property type="match status" value="1"/>
</dbReference>
<dbReference type="PANTHER" id="PTHR33055">
    <property type="entry name" value="TRANSPOSASE FOR INSERTION SEQUENCE ELEMENT IS1111A"/>
    <property type="match status" value="1"/>
</dbReference>
<dbReference type="Proteomes" id="UP001596119">
    <property type="component" value="Unassembled WGS sequence"/>
</dbReference>
<proteinExistence type="predicted"/>
<gene>
    <name evidence="3" type="ORF">ACFQH9_31135</name>
</gene>
<dbReference type="Pfam" id="PF01548">
    <property type="entry name" value="DEDD_Tnp_IS110"/>
    <property type="match status" value="1"/>
</dbReference>
<accession>A0ABW1IIF8</accession>
<dbReference type="InterPro" id="IPR047650">
    <property type="entry name" value="Transpos_IS110"/>
</dbReference>
<dbReference type="Pfam" id="PF02371">
    <property type="entry name" value="Transposase_20"/>
    <property type="match status" value="1"/>
</dbReference>
<dbReference type="InterPro" id="IPR002525">
    <property type="entry name" value="Transp_IS110-like_N"/>
</dbReference>
<keyword evidence="4" id="KW-1185">Reference proteome</keyword>
<dbReference type="EMBL" id="JBHSQK010000120">
    <property type="protein sequence ID" value="MFC5952723.1"/>
    <property type="molecule type" value="Genomic_DNA"/>
</dbReference>
<organism evidence="3 4">
    <name type="scientific">Pseudonocardia lutea</name>
    <dbReference type="NCBI Taxonomy" id="2172015"/>
    <lineage>
        <taxon>Bacteria</taxon>
        <taxon>Bacillati</taxon>
        <taxon>Actinomycetota</taxon>
        <taxon>Actinomycetes</taxon>
        <taxon>Pseudonocardiales</taxon>
        <taxon>Pseudonocardiaceae</taxon>
        <taxon>Pseudonocardia</taxon>
    </lineage>
</organism>
<sequence>MPLAVGIDVAKQLHWMSVVDMTTGKQLASHKVPNDPTAITAMIDEVEHLAAEHGPVTYGIDVLGGIAGLLTAMLLDTDSDVVHTPGLLVNRSRRATRGGERKSDPADAKVIADQIRLRAGSDDPRDQLRPVEALSEPDAVLRLLVGRRRELVVDQTRRVSKLRDLLTSIHPGLEAAVDPTTKTGMWLLTGPITPSEIRAAGEDGLRAHMGQAVGLRRTQVDRLLRAALDTAHAQHATVPGESTAARLVRELAGEALHTRERLVELDAEITQAIDDHPDGALIRSLPGMGVALTAEFLAEAGGLHRFPTADALASAAGLAPVLQQSGKMHFLRRSHAGNRALKRVFYQSAFCAIKHDPLSKAFYKRKRAEGKRHHQALIALGRRRVNVIHAMLRTRTEFQPDYRAPAA</sequence>
<evidence type="ECO:0000313" key="3">
    <source>
        <dbReference type="EMBL" id="MFC5952723.1"/>
    </source>
</evidence>
<feature type="domain" description="Transposase IS110-like N-terminal" evidence="1">
    <location>
        <begin position="5"/>
        <end position="171"/>
    </location>
</feature>
<evidence type="ECO:0000313" key="4">
    <source>
        <dbReference type="Proteomes" id="UP001596119"/>
    </source>
</evidence>
<dbReference type="RefSeq" id="WP_379571879.1">
    <property type="nucleotide sequence ID" value="NZ_JBHSQK010000120.1"/>
</dbReference>
<dbReference type="InterPro" id="IPR003346">
    <property type="entry name" value="Transposase_20"/>
</dbReference>
<evidence type="ECO:0000259" key="1">
    <source>
        <dbReference type="Pfam" id="PF01548"/>
    </source>
</evidence>
<name>A0ABW1IIF8_9PSEU</name>
<feature type="domain" description="Transposase IS116/IS110/IS902 C-terminal" evidence="2">
    <location>
        <begin position="280"/>
        <end position="364"/>
    </location>
</feature>